<protein>
    <submittedName>
        <fullName evidence="3">Predicted dehydrogenase</fullName>
    </submittedName>
</protein>
<accession>A0A1K2HY40</accession>
<dbReference type="Gene3D" id="3.40.50.720">
    <property type="entry name" value="NAD(P)-binding Rossmann-like Domain"/>
    <property type="match status" value="1"/>
</dbReference>
<organism evidence="3 4">
    <name type="scientific">Devosia enhydra</name>
    <dbReference type="NCBI Taxonomy" id="665118"/>
    <lineage>
        <taxon>Bacteria</taxon>
        <taxon>Pseudomonadati</taxon>
        <taxon>Pseudomonadota</taxon>
        <taxon>Alphaproteobacteria</taxon>
        <taxon>Hyphomicrobiales</taxon>
        <taxon>Devosiaceae</taxon>
        <taxon>Devosia</taxon>
    </lineage>
</organism>
<dbReference type="EMBL" id="FPKU01000002">
    <property type="protein sequence ID" value="SFZ84702.1"/>
    <property type="molecule type" value="Genomic_DNA"/>
</dbReference>
<dbReference type="SUPFAM" id="SSF55347">
    <property type="entry name" value="Glyceraldehyde-3-phosphate dehydrogenase-like, C-terminal domain"/>
    <property type="match status" value="1"/>
</dbReference>
<sequence length="324" mass="35055">MSKTRIGFIGVGGIAQRHLGVLEQFPDVSLVAFADPDFDRAVDAAARFGARAFADHTGMLEAADLDAVYICVPPFAHGAPEQAVIARNLPFFVEKPLSLDINLAEELARAVDAAGLVTAVGYHWRYLDIVEEARRRLADRPAQLLSGYWLDQTPPPQWWWRADRSGGQMVEQATHIIDLARYLAGEVTQVFGLAGHMAREGFPGLDVATASTASLRFASGAIGNLGATCLLGWGHRVGLHVFADGLALELSDHDIMIDVGAGRPVMHAQGDPVWAEDRDFIDAVRGEANRIRSPYGEALKTHRVALAIATSAREGRAIDMAEDN</sequence>
<feature type="domain" description="GFO/IDH/MocA-like oxidoreductase" evidence="2">
    <location>
        <begin position="148"/>
        <end position="241"/>
    </location>
</feature>
<dbReference type="GO" id="GO:0000166">
    <property type="term" value="F:nucleotide binding"/>
    <property type="evidence" value="ECO:0007669"/>
    <property type="project" value="InterPro"/>
</dbReference>
<feature type="domain" description="Gfo/Idh/MocA-like oxidoreductase N-terminal" evidence="1">
    <location>
        <begin position="5"/>
        <end position="122"/>
    </location>
</feature>
<gene>
    <name evidence="3" type="ORF">SAMN02983003_2166</name>
</gene>
<dbReference type="InterPro" id="IPR036291">
    <property type="entry name" value="NAD(P)-bd_dom_sf"/>
</dbReference>
<dbReference type="SUPFAM" id="SSF51735">
    <property type="entry name" value="NAD(P)-binding Rossmann-fold domains"/>
    <property type="match status" value="1"/>
</dbReference>
<dbReference type="InterPro" id="IPR052515">
    <property type="entry name" value="Gfo/Idh/MocA_Oxidoreductase"/>
</dbReference>
<dbReference type="Pfam" id="PF01408">
    <property type="entry name" value="GFO_IDH_MocA"/>
    <property type="match status" value="1"/>
</dbReference>
<dbReference type="PANTHER" id="PTHR43249">
    <property type="entry name" value="UDP-N-ACETYL-2-AMINO-2-DEOXY-D-GLUCURONATE OXIDASE"/>
    <property type="match status" value="1"/>
</dbReference>
<dbReference type="Pfam" id="PF22725">
    <property type="entry name" value="GFO_IDH_MocA_C3"/>
    <property type="match status" value="1"/>
</dbReference>
<dbReference type="AlphaFoldDB" id="A0A1K2HY40"/>
<evidence type="ECO:0000313" key="3">
    <source>
        <dbReference type="EMBL" id="SFZ84702.1"/>
    </source>
</evidence>
<reference evidence="3 4" key="1">
    <citation type="submission" date="2016-11" db="EMBL/GenBank/DDBJ databases">
        <authorList>
            <person name="Jaros S."/>
            <person name="Januszkiewicz K."/>
            <person name="Wedrychowicz H."/>
        </authorList>
    </citation>
    <scope>NUCLEOTIDE SEQUENCE [LARGE SCALE GENOMIC DNA]</scope>
    <source>
        <strain evidence="3 4">ATCC 23634</strain>
    </source>
</reference>
<dbReference type="Gene3D" id="3.30.360.10">
    <property type="entry name" value="Dihydrodipicolinate Reductase, domain 2"/>
    <property type="match status" value="1"/>
</dbReference>
<keyword evidence="4" id="KW-1185">Reference proteome</keyword>
<evidence type="ECO:0000259" key="2">
    <source>
        <dbReference type="Pfam" id="PF22725"/>
    </source>
</evidence>
<dbReference type="PANTHER" id="PTHR43249:SF1">
    <property type="entry name" value="D-GLUCOSIDE 3-DEHYDROGENASE"/>
    <property type="match status" value="1"/>
</dbReference>
<dbReference type="STRING" id="665118.SAMN02983003_2166"/>
<dbReference type="InterPro" id="IPR000683">
    <property type="entry name" value="Gfo/Idh/MocA-like_OxRdtase_N"/>
</dbReference>
<dbReference type="InterPro" id="IPR055170">
    <property type="entry name" value="GFO_IDH_MocA-like_dom"/>
</dbReference>
<evidence type="ECO:0000313" key="4">
    <source>
        <dbReference type="Proteomes" id="UP000183447"/>
    </source>
</evidence>
<name>A0A1K2HY40_9HYPH</name>
<proteinExistence type="predicted"/>
<dbReference type="Proteomes" id="UP000183447">
    <property type="component" value="Unassembled WGS sequence"/>
</dbReference>
<evidence type="ECO:0000259" key="1">
    <source>
        <dbReference type="Pfam" id="PF01408"/>
    </source>
</evidence>